<dbReference type="Proteomes" id="UP000533482">
    <property type="component" value="Unassembled WGS sequence"/>
</dbReference>
<dbReference type="EMBL" id="DADUEU010000057">
    <property type="protein sequence ID" value="HBB1576020.1"/>
    <property type="molecule type" value="Genomic_DNA"/>
</dbReference>
<evidence type="ECO:0000313" key="1">
    <source>
        <dbReference type="EMBL" id="EFE8676051.1"/>
    </source>
</evidence>
<dbReference type="RefSeq" id="WP_001440173.1">
    <property type="nucleotide sequence ID" value="NZ_AP017617.1"/>
</dbReference>
<dbReference type="EMBL" id="CP122634">
    <property type="protein sequence ID" value="WHI02729.1"/>
    <property type="molecule type" value="Genomic_DNA"/>
</dbReference>
<dbReference type="Proteomes" id="UP001179946">
    <property type="component" value="Chromosome"/>
</dbReference>
<accession>A0A0K4CDG2</accession>
<dbReference type="Proteomes" id="UP000531813">
    <property type="component" value="Unassembled WGS sequence"/>
</dbReference>
<evidence type="ECO:0000313" key="5">
    <source>
        <dbReference type="Proteomes" id="UP000531813"/>
    </source>
</evidence>
<evidence type="ECO:0000313" key="2">
    <source>
        <dbReference type="EMBL" id="EFH5894350.1"/>
    </source>
</evidence>
<name>A0A0K4CDG2_ECOLX</name>
<evidence type="ECO:0000313" key="6">
    <source>
        <dbReference type="Proteomes" id="UP000533482"/>
    </source>
</evidence>
<reference evidence="2 5" key="3">
    <citation type="submission" date="2019-12" db="EMBL/GenBank/DDBJ databases">
        <authorList>
            <consortium name="GenomeTrakr network: Whole genome sequencing for foodborne pathogen traceback"/>
        </authorList>
    </citation>
    <scope>NUCLEOTIDE SEQUENCE [LARGE SCALE GENOMIC DNA]</scope>
    <source>
        <strain evidence="2 5">PSU-2243</strain>
    </source>
</reference>
<proteinExistence type="predicted"/>
<sequence>MPELTSLFPDVANALDIESVAIVEKDYFVVNLLKLLKEIKPETHTLVFAGGTALSKAGISLNRMSEDIDIKLVPTENFMQNGRNRKRKIRKEIVQIITDVLHNSDIFSLDNENARITRDEYRYNEIPVRYPQTFAQAPCLRPFIKLELMETTLLEHPESRDIYSLVTELTGNGTPVTAFPCATILSTQAEKLISMMRRTAILLRNPEQQDDESLVRHIYDNYCIVREKGVNVPVLKNFVQICIQQDIERYGNQHPQFRNSPVDELKKGLDALRDDPVHKLRFQRFVKPMVFGNTQIDWEEAYSCFRQTALSVLTN</sequence>
<dbReference type="Pfam" id="PF08843">
    <property type="entry name" value="AbiEii"/>
    <property type="match status" value="1"/>
</dbReference>
<evidence type="ECO:0000313" key="4">
    <source>
        <dbReference type="EMBL" id="WHI02729.1"/>
    </source>
</evidence>
<dbReference type="Proteomes" id="UP000870292">
    <property type="component" value="Unassembled WGS sequence"/>
</dbReference>
<dbReference type="AlphaFoldDB" id="A0A0K4CDG2"/>
<dbReference type="EMBL" id="AASWIS010000024">
    <property type="protein sequence ID" value="EFH5894350.1"/>
    <property type="molecule type" value="Genomic_DNA"/>
</dbReference>
<keyword evidence="1" id="KW-0808">Transferase</keyword>
<organism evidence="1 6">
    <name type="scientific">Escherichia coli</name>
    <dbReference type="NCBI Taxonomy" id="562"/>
    <lineage>
        <taxon>Bacteria</taxon>
        <taxon>Pseudomonadati</taxon>
        <taxon>Pseudomonadota</taxon>
        <taxon>Gammaproteobacteria</taxon>
        <taxon>Enterobacterales</taxon>
        <taxon>Enterobacteriaceae</taxon>
        <taxon>Escherichia</taxon>
    </lineage>
</organism>
<evidence type="ECO:0000313" key="3">
    <source>
        <dbReference type="EMBL" id="HBB1576020.1"/>
    </source>
</evidence>
<reference evidence="3" key="4">
    <citation type="submission" date="2021-03" db="EMBL/GenBank/DDBJ databases">
        <authorList>
            <consortium name="NCBI Pathogen Detection Project"/>
        </authorList>
    </citation>
    <scope>NUCLEOTIDE SEQUENCE</scope>
    <source>
        <strain evidence="3">Escherichia coli</strain>
    </source>
</reference>
<protein>
    <submittedName>
        <fullName evidence="1">Nucleotidyl transferase AbiEii/AbiGii toxin family protein</fullName>
    </submittedName>
</protein>
<dbReference type="Gene3D" id="3.10.450.620">
    <property type="entry name" value="JHP933, nucleotidyltransferase-like core domain"/>
    <property type="match status" value="1"/>
</dbReference>
<gene>
    <name evidence="1" type="ORF">F7N46_23630</name>
    <name evidence="2" type="ORF">GOP25_19265</name>
    <name evidence="3" type="ORF">J0541_005053</name>
    <name evidence="4" type="ORF">QDW62_03920</name>
</gene>
<dbReference type="GO" id="GO:0016740">
    <property type="term" value="F:transferase activity"/>
    <property type="evidence" value="ECO:0007669"/>
    <property type="project" value="UniProtKB-KW"/>
</dbReference>
<dbReference type="InterPro" id="IPR014942">
    <property type="entry name" value="AbiEii"/>
</dbReference>
<reference evidence="1 6" key="2">
    <citation type="submission" date="2019-09" db="EMBL/GenBank/DDBJ databases">
        <authorList>
            <consortium name="NARMS: The National Antimicrobial Resistance Monitoring System"/>
        </authorList>
    </citation>
    <scope>NUCLEOTIDE SEQUENCE [LARGE SCALE GENOMIC DNA]</scope>
    <source>
        <strain evidence="1 6">FSIS11923834</strain>
    </source>
</reference>
<reference evidence="4" key="5">
    <citation type="journal article" date="2023" name="Front. Microbiol.">
        <title>Virotyping and genetic antimicrobial susceptibility testing of porcine ETEC/STEC strains and associated plasmid types.</title>
        <authorList>
            <person name="Vereecke N."/>
            <person name="Van Hoorde S."/>
            <person name="Sperling D."/>
            <person name="Theuns S."/>
            <person name="Devriendt B."/>
            <person name="Cox E."/>
        </authorList>
    </citation>
    <scope>NUCLEOTIDE SEQUENCE</scope>
    <source>
        <strain evidence="4">ETEC4085</strain>
    </source>
</reference>
<dbReference type="EMBL" id="AASOHJ010000049">
    <property type="protein sequence ID" value="EFE8676051.1"/>
    <property type="molecule type" value="Genomic_DNA"/>
</dbReference>
<reference evidence="3" key="1">
    <citation type="journal article" date="2018" name="Genome Biol.">
        <title>SKESA: strategic k-mer extension for scrupulous assemblies.</title>
        <authorList>
            <person name="Souvorov A."/>
            <person name="Agarwala R."/>
            <person name="Lipman D.J."/>
        </authorList>
    </citation>
    <scope>NUCLEOTIDE SEQUENCE</scope>
    <source>
        <strain evidence="3">Escherichia coli</strain>
    </source>
</reference>